<evidence type="ECO:0000256" key="2">
    <source>
        <dbReference type="ARBA" id="ARBA00022679"/>
    </source>
</evidence>
<dbReference type="GO" id="GO:0008146">
    <property type="term" value="F:sulfotransferase activity"/>
    <property type="evidence" value="ECO:0007669"/>
    <property type="project" value="InterPro"/>
</dbReference>
<dbReference type="EC" id="2.8.2.-" evidence="3"/>
<evidence type="ECO:0000313" key="5">
    <source>
        <dbReference type="EnsemblPlants" id="AUR62038024-RA:cds"/>
    </source>
</evidence>
<dbReference type="Pfam" id="PF00685">
    <property type="entry name" value="Sulfotransfer_1"/>
    <property type="match status" value="1"/>
</dbReference>
<proteinExistence type="inferred from homology"/>
<dbReference type="InterPro" id="IPR027417">
    <property type="entry name" value="P-loop_NTPase"/>
</dbReference>
<protein>
    <recommendedName>
        <fullName evidence="3">Sulfotransferase</fullName>
        <ecNumber evidence="3">2.8.2.-</ecNumber>
    </recommendedName>
</protein>
<feature type="domain" description="Sulfotransferase" evidence="4">
    <location>
        <begin position="1"/>
        <end position="72"/>
    </location>
</feature>
<accession>A0A803MZX1</accession>
<dbReference type="EnsemblPlants" id="AUR62038024-RA">
    <property type="protein sequence ID" value="AUR62038024-RA:cds"/>
    <property type="gene ID" value="AUR62038024"/>
</dbReference>
<name>A0A803MZX1_CHEQI</name>
<reference evidence="5" key="2">
    <citation type="submission" date="2021-03" db="UniProtKB">
        <authorList>
            <consortium name="EnsemblPlants"/>
        </authorList>
    </citation>
    <scope>IDENTIFICATION</scope>
</reference>
<dbReference type="InterPro" id="IPR000863">
    <property type="entry name" value="Sulfotransferase_dom"/>
</dbReference>
<dbReference type="SUPFAM" id="SSF52540">
    <property type="entry name" value="P-loop containing nucleoside triphosphate hydrolases"/>
    <property type="match status" value="1"/>
</dbReference>
<dbReference type="Gramene" id="AUR62038024-RA">
    <property type="protein sequence ID" value="AUR62038024-RA:cds"/>
    <property type="gene ID" value="AUR62038024"/>
</dbReference>
<evidence type="ECO:0000256" key="1">
    <source>
        <dbReference type="ARBA" id="ARBA00005771"/>
    </source>
</evidence>
<dbReference type="PANTHER" id="PTHR11783">
    <property type="entry name" value="SULFOTRANSFERASE SULT"/>
    <property type="match status" value="1"/>
</dbReference>
<keyword evidence="2 3" id="KW-0808">Transferase</keyword>
<keyword evidence="6" id="KW-1185">Reference proteome</keyword>
<sequence>MLFFKYEDLIENPSFHLNKLAEFITQEEENEGVIKKIVDFCSINNLKELEINKNASLGKIFENRTFFRNGHVISVIP</sequence>
<dbReference type="Proteomes" id="UP000596660">
    <property type="component" value="Unplaced"/>
</dbReference>
<dbReference type="AlphaFoldDB" id="A0A803MZX1"/>
<dbReference type="Gene3D" id="3.40.50.300">
    <property type="entry name" value="P-loop containing nucleotide triphosphate hydrolases"/>
    <property type="match status" value="1"/>
</dbReference>
<evidence type="ECO:0000313" key="6">
    <source>
        <dbReference type="Proteomes" id="UP000596660"/>
    </source>
</evidence>
<reference evidence="5" key="1">
    <citation type="journal article" date="2017" name="Nature">
        <title>The genome of Chenopodium quinoa.</title>
        <authorList>
            <person name="Jarvis D.E."/>
            <person name="Ho Y.S."/>
            <person name="Lightfoot D.J."/>
            <person name="Schmoeckel S.M."/>
            <person name="Li B."/>
            <person name="Borm T.J.A."/>
            <person name="Ohyanagi H."/>
            <person name="Mineta K."/>
            <person name="Michell C.T."/>
            <person name="Saber N."/>
            <person name="Kharbatia N.M."/>
            <person name="Rupper R.R."/>
            <person name="Sharp A.R."/>
            <person name="Dally N."/>
            <person name="Boughton B.A."/>
            <person name="Woo Y.H."/>
            <person name="Gao G."/>
            <person name="Schijlen E.G.W.M."/>
            <person name="Guo X."/>
            <person name="Momin A.A."/>
            <person name="Negrao S."/>
            <person name="Al-Babili S."/>
            <person name="Gehring C."/>
            <person name="Roessner U."/>
            <person name="Jung C."/>
            <person name="Murphy K."/>
            <person name="Arold S.T."/>
            <person name="Gojobori T."/>
            <person name="van der Linden C.G."/>
            <person name="van Loo E.N."/>
            <person name="Jellen E.N."/>
            <person name="Maughan P.J."/>
            <person name="Tester M."/>
        </authorList>
    </citation>
    <scope>NUCLEOTIDE SEQUENCE [LARGE SCALE GENOMIC DNA]</scope>
    <source>
        <strain evidence="5">cv. PI 614886</strain>
    </source>
</reference>
<comment type="similarity">
    <text evidence="1 3">Belongs to the sulfotransferase 1 family.</text>
</comment>
<evidence type="ECO:0000256" key="3">
    <source>
        <dbReference type="RuleBase" id="RU361155"/>
    </source>
</evidence>
<organism evidence="5 6">
    <name type="scientific">Chenopodium quinoa</name>
    <name type="common">Quinoa</name>
    <dbReference type="NCBI Taxonomy" id="63459"/>
    <lineage>
        <taxon>Eukaryota</taxon>
        <taxon>Viridiplantae</taxon>
        <taxon>Streptophyta</taxon>
        <taxon>Embryophyta</taxon>
        <taxon>Tracheophyta</taxon>
        <taxon>Spermatophyta</taxon>
        <taxon>Magnoliopsida</taxon>
        <taxon>eudicotyledons</taxon>
        <taxon>Gunneridae</taxon>
        <taxon>Pentapetalae</taxon>
        <taxon>Caryophyllales</taxon>
        <taxon>Chenopodiaceae</taxon>
        <taxon>Chenopodioideae</taxon>
        <taxon>Atripliceae</taxon>
        <taxon>Chenopodium</taxon>
    </lineage>
</organism>
<evidence type="ECO:0000259" key="4">
    <source>
        <dbReference type="Pfam" id="PF00685"/>
    </source>
</evidence>